<sequence length="280" mass="31859">MNNVYARSLRPVVGHQSEEVGASSSTSQGHGTRSGVLLPKNEKRRGSQGVVESMMLLHSFQNMHAPSIQDAPPMTEDMHEERLQAAEAFGNLLSFSGQLERDILSSVALEVVWKPVTVDEGEMWTNGRRKHQRSKLIREVSAFYHFLEADELINNLKQLCVLFEHIEKLVIMAASIHLKLSDAPRLSDAIFQEYFNFYLPKLGTGLATLCFDKVVPPAHDDPYDEAHDVPPPLEHRARDLTPWEPNPPLRRNLERAYNHRPYPIPDRLLSLRTQYGHENV</sequence>
<dbReference type="PANTHER" id="PTHR21422:SF9">
    <property type="entry name" value="RAB3 GTPASE-ACTIVATING PROTEIN CATALYTIC SUBUNIT"/>
    <property type="match status" value="1"/>
</dbReference>
<gene>
    <name evidence="8" type="ORF">KSP40_PGU006383</name>
</gene>
<comment type="subcellular location">
    <subcellularLocation>
        <location evidence="1">Cytoplasm</location>
    </subcellularLocation>
</comment>
<keyword evidence="4" id="KW-0343">GTPase activation</keyword>
<evidence type="ECO:0000256" key="2">
    <source>
        <dbReference type="ARBA" id="ARBA00008856"/>
    </source>
</evidence>
<comment type="caution">
    <text evidence="8">The sequence shown here is derived from an EMBL/GenBank/DDBJ whole genome shotgun (WGS) entry which is preliminary data.</text>
</comment>
<feature type="compositionally biased region" description="Polar residues" evidence="6">
    <location>
        <begin position="22"/>
        <end position="31"/>
    </location>
</feature>
<keyword evidence="5" id="KW-0963">Cytoplasm</keyword>
<keyword evidence="9" id="KW-1185">Reference proteome</keyword>
<dbReference type="InterPro" id="IPR045700">
    <property type="entry name" value="Rab3GAP1"/>
</dbReference>
<evidence type="ECO:0000256" key="3">
    <source>
        <dbReference type="ARBA" id="ARBA00015817"/>
    </source>
</evidence>
<evidence type="ECO:0000256" key="6">
    <source>
        <dbReference type="SAM" id="MobiDB-lite"/>
    </source>
</evidence>
<evidence type="ECO:0000259" key="7">
    <source>
        <dbReference type="Pfam" id="PF13890"/>
    </source>
</evidence>
<evidence type="ECO:0000256" key="1">
    <source>
        <dbReference type="ARBA" id="ARBA00004496"/>
    </source>
</evidence>
<evidence type="ECO:0000256" key="4">
    <source>
        <dbReference type="ARBA" id="ARBA00022468"/>
    </source>
</evidence>
<dbReference type="InterPro" id="IPR026147">
    <property type="entry name" value="Rab3GAP1_conserved"/>
</dbReference>
<dbReference type="Pfam" id="PF13890">
    <property type="entry name" value="Rab3-GTPase_cat"/>
    <property type="match status" value="1"/>
</dbReference>
<organism evidence="8 9">
    <name type="scientific">Platanthera guangdongensis</name>
    <dbReference type="NCBI Taxonomy" id="2320717"/>
    <lineage>
        <taxon>Eukaryota</taxon>
        <taxon>Viridiplantae</taxon>
        <taxon>Streptophyta</taxon>
        <taxon>Embryophyta</taxon>
        <taxon>Tracheophyta</taxon>
        <taxon>Spermatophyta</taxon>
        <taxon>Magnoliopsida</taxon>
        <taxon>Liliopsida</taxon>
        <taxon>Asparagales</taxon>
        <taxon>Orchidaceae</taxon>
        <taxon>Orchidoideae</taxon>
        <taxon>Orchideae</taxon>
        <taxon>Orchidinae</taxon>
        <taxon>Platanthera</taxon>
    </lineage>
</organism>
<dbReference type="PANTHER" id="PTHR21422">
    <property type="entry name" value="RAB3 GTPASE-ACTIVATING PROTEIN CATALYTIC SUBUNIT"/>
    <property type="match status" value="1"/>
</dbReference>
<evidence type="ECO:0000313" key="8">
    <source>
        <dbReference type="EMBL" id="KAK8939783.1"/>
    </source>
</evidence>
<name>A0ABR2LFP2_9ASPA</name>
<evidence type="ECO:0000313" key="9">
    <source>
        <dbReference type="Proteomes" id="UP001412067"/>
    </source>
</evidence>
<reference evidence="8 9" key="1">
    <citation type="journal article" date="2022" name="Nat. Plants">
        <title>Genomes of leafy and leafless Platanthera orchids illuminate the evolution of mycoheterotrophy.</title>
        <authorList>
            <person name="Li M.H."/>
            <person name="Liu K.W."/>
            <person name="Li Z."/>
            <person name="Lu H.C."/>
            <person name="Ye Q.L."/>
            <person name="Zhang D."/>
            <person name="Wang J.Y."/>
            <person name="Li Y.F."/>
            <person name="Zhong Z.M."/>
            <person name="Liu X."/>
            <person name="Yu X."/>
            <person name="Liu D.K."/>
            <person name="Tu X.D."/>
            <person name="Liu B."/>
            <person name="Hao Y."/>
            <person name="Liao X.Y."/>
            <person name="Jiang Y.T."/>
            <person name="Sun W.H."/>
            <person name="Chen J."/>
            <person name="Chen Y.Q."/>
            <person name="Ai Y."/>
            <person name="Zhai J.W."/>
            <person name="Wu S.S."/>
            <person name="Zhou Z."/>
            <person name="Hsiao Y.Y."/>
            <person name="Wu W.L."/>
            <person name="Chen Y.Y."/>
            <person name="Lin Y.F."/>
            <person name="Hsu J.L."/>
            <person name="Li C.Y."/>
            <person name="Wang Z.W."/>
            <person name="Zhao X."/>
            <person name="Zhong W.Y."/>
            <person name="Ma X.K."/>
            <person name="Ma L."/>
            <person name="Huang J."/>
            <person name="Chen G.Z."/>
            <person name="Huang M.Z."/>
            <person name="Huang L."/>
            <person name="Peng D.H."/>
            <person name="Luo Y.B."/>
            <person name="Zou S.Q."/>
            <person name="Chen S.P."/>
            <person name="Lan S."/>
            <person name="Tsai W.C."/>
            <person name="Van de Peer Y."/>
            <person name="Liu Z.J."/>
        </authorList>
    </citation>
    <scope>NUCLEOTIDE SEQUENCE [LARGE SCALE GENOMIC DNA]</scope>
    <source>
        <strain evidence="8">Lor288</strain>
    </source>
</reference>
<dbReference type="Proteomes" id="UP001412067">
    <property type="component" value="Unassembled WGS sequence"/>
</dbReference>
<feature type="domain" description="Rab3GAP catalytic subunit conserved" evidence="7">
    <location>
        <begin position="41"/>
        <end position="106"/>
    </location>
</feature>
<proteinExistence type="inferred from homology"/>
<feature type="compositionally biased region" description="Basic and acidic residues" evidence="6">
    <location>
        <begin position="222"/>
        <end position="241"/>
    </location>
</feature>
<protein>
    <recommendedName>
        <fullName evidence="3">Rab3 GTPase-activating protein catalytic subunit</fullName>
    </recommendedName>
</protein>
<evidence type="ECO:0000256" key="5">
    <source>
        <dbReference type="ARBA" id="ARBA00022490"/>
    </source>
</evidence>
<dbReference type="EMBL" id="JBBWWR010000020">
    <property type="protein sequence ID" value="KAK8939783.1"/>
    <property type="molecule type" value="Genomic_DNA"/>
</dbReference>
<feature type="region of interest" description="Disordered" evidence="6">
    <location>
        <begin position="222"/>
        <end position="247"/>
    </location>
</feature>
<accession>A0ABR2LFP2</accession>
<comment type="similarity">
    <text evidence="2">Belongs to the Rab3-GAP catalytic subunit family.</text>
</comment>
<feature type="region of interest" description="Disordered" evidence="6">
    <location>
        <begin position="1"/>
        <end position="44"/>
    </location>
</feature>